<keyword evidence="3" id="KW-1185">Reference proteome</keyword>
<organism evidence="2 3">
    <name type="scientific">Streptomyces boetiae</name>
    <dbReference type="NCBI Taxonomy" id="3075541"/>
    <lineage>
        <taxon>Bacteria</taxon>
        <taxon>Bacillati</taxon>
        <taxon>Actinomycetota</taxon>
        <taxon>Actinomycetes</taxon>
        <taxon>Kitasatosporales</taxon>
        <taxon>Streptomycetaceae</taxon>
        <taxon>Streptomyces</taxon>
    </lineage>
</organism>
<dbReference type="EMBL" id="JAVREN010000028">
    <property type="protein sequence ID" value="MDT0308931.1"/>
    <property type="molecule type" value="Genomic_DNA"/>
</dbReference>
<dbReference type="InterPro" id="IPR011990">
    <property type="entry name" value="TPR-like_helical_dom_sf"/>
</dbReference>
<reference evidence="3" key="1">
    <citation type="submission" date="2023-07" db="EMBL/GenBank/DDBJ databases">
        <title>30 novel species of actinomycetes from the DSMZ collection.</title>
        <authorList>
            <person name="Nouioui I."/>
        </authorList>
    </citation>
    <scope>NUCLEOTIDE SEQUENCE [LARGE SCALE GENOMIC DNA]</scope>
    <source>
        <strain evidence="3">DSM 44917</strain>
    </source>
</reference>
<protein>
    <submittedName>
        <fullName evidence="2">Tetratricopeptide repeat protein</fullName>
    </submittedName>
</protein>
<dbReference type="InterPro" id="IPR041656">
    <property type="entry name" value="TPR_5"/>
</dbReference>
<evidence type="ECO:0000313" key="2">
    <source>
        <dbReference type="EMBL" id="MDT0308931.1"/>
    </source>
</evidence>
<dbReference type="SUPFAM" id="SSF48452">
    <property type="entry name" value="TPR-like"/>
    <property type="match status" value="1"/>
</dbReference>
<evidence type="ECO:0000259" key="1">
    <source>
        <dbReference type="Pfam" id="PF12688"/>
    </source>
</evidence>
<evidence type="ECO:0000313" key="3">
    <source>
        <dbReference type="Proteomes" id="UP001183388"/>
    </source>
</evidence>
<dbReference type="Gene3D" id="1.25.40.10">
    <property type="entry name" value="Tetratricopeptide repeat domain"/>
    <property type="match status" value="1"/>
</dbReference>
<feature type="domain" description="Tetratrico peptide repeat group 5" evidence="1">
    <location>
        <begin position="51"/>
        <end position="177"/>
    </location>
</feature>
<dbReference type="Pfam" id="PF12688">
    <property type="entry name" value="TPR_5"/>
    <property type="match status" value="1"/>
</dbReference>
<dbReference type="Proteomes" id="UP001183388">
    <property type="component" value="Unassembled WGS sequence"/>
</dbReference>
<comment type="caution">
    <text evidence="2">The sequence shown here is derived from an EMBL/GenBank/DDBJ whole genome shotgun (WGS) entry which is preliminary data.</text>
</comment>
<sequence length="178" mass="18791">MTRAEDPGWRRRVDGLWAAFDSYGAEGEAGAARFREEMEALAGELPAEDPVGLFERASAHDSTGSEAVAAALYRRALAGGLPGDLRRQAVIQLASTVRNLGDPGESVALLSAERGSGAGDGPEDGPEHGLGDAVDAFLALALTDLGREREAVALLLRALAPHLPRYRRSVVNYSRDLG</sequence>
<dbReference type="RefSeq" id="WP_311631880.1">
    <property type="nucleotide sequence ID" value="NZ_JAVREN010000028.1"/>
</dbReference>
<proteinExistence type="predicted"/>
<accession>A0ABU2LBH1</accession>
<gene>
    <name evidence="2" type="ORF">RM780_18470</name>
</gene>
<name>A0ABU2LBH1_9ACTN</name>